<evidence type="ECO:0000313" key="4">
    <source>
        <dbReference type="EMBL" id="GMT08312.1"/>
    </source>
</evidence>
<keyword evidence="1" id="KW-0067">ATP-binding</keyword>
<feature type="domain" description="Protein kinase" evidence="2">
    <location>
        <begin position="23"/>
        <end position="331"/>
    </location>
</feature>
<comment type="caution">
    <text evidence="3">The sequence shown here is derived from an EMBL/GenBank/DDBJ whole genome shotgun (WGS) entry which is preliminary data.</text>
</comment>
<dbReference type="InterPro" id="IPR011009">
    <property type="entry name" value="Kinase-like_dom_sf"/>
</dbReference>
<feature type="non-terminal residue" evidence="3">
    <location>
        <position position="331"/>
    </location>
</feature>
<sequence>MSEEEEDVHFPAGHTIEGGHGKYVVEKLLGEGGFGAVYKVYEQSDKSKLYAMKVEKKKDDRKDSKLKMEIAILKLVANERKDSHFTTIVDRGKKETYFFLVMQLVGKSLADLKNKRTEKVFSLPTGLGASSQCLEAVQDLHKHGFIHRDLKPANYACGLGEKMRVVSLTHRTAPLTYRIPQVYILDFGIARKFVNKDNVLKTPREKARFKGTVKFASLACHRNIELSPKDDCESWFYLMLDVIQPSGLPWKRITQREGVMQCKEDCRRGEKRAKLFDGLKHAETELGKIMDYIDHLQYYSSVDYTFIYELLKVAVTNTGSTMEDKYDWEKE</sequence>
<dbReference type="InterPro" id="IPR017441">
    <property type="entry name" value="Protein_kinase_ATP_BS"/>
</dbReference>
<dbReference type="EMBL" id="BTSX01000002">
    <property type="protein sequence ID" value="GMS83637.1"/>
    <property type="molecule type" value="Genomic_DNA"/>
</dbReference>
<protein>
    <recommendedName>
        <fullName evidence="2">Protein kinase domain-containing protein</fullName>
    </recommendedName>
</protein>
<dbReference type="InterPro" id="IPR000719">
    <property type="entry name" value="Prot_kinase_dom"/>
</dbReference>
<keyword evidence="5" id="KW-1185">Reference proteome</keyword>
<evidence type="ECO:0000313" key="5">
    <source>
        <dbReference type="Proteomes" id="UP001432027"/>
    </source>
</evidence>
<proteinExistence type="predicted"/>
<dbReference type="EMBL" id="BTSX01000058">
    <property type="protein sequence ID" value="GMT08312.1"/>
    <property type="molecule type" value="Genomic_DNA"/>
</dbReference>
<dbReference type="SUPFAM" id="SSF56112">
    <property type="entry name" value="Protein kinase-like (PK-like)"/>
    <property type="match status" value="1"/>
</dbReference>
<gene>
    <name evidence="4" type="ORF">PENTCL1PPCAC_30486</name>
    <name evidence="3" type="ORF">PENTCL1PPCAC_5812</name>
</gene>
<evidence type="ECO:0000313" key="3">
    <source>
        <dbReference type="EMBL" id="GMS83637.1"/>
    </source>
</evidence>
<dbReference type="InterPro" id="IPR050235">
    <property type="entry name" value="CK1_Ser-Thr_kinase"/>
</dbReference>
<dbReference type="Pfam" id="PF00069">
    <property type="entry name" value="Pkinase"/>
    <property type="match status" value="1"/>
</dbReference>
<dbReference type="FunFam" id="1.10.510.10:FF:000967">
    <property type="entry name" value="Protein CBG11274"/>
    <property type="match status" value="1"/>
</dbReference>
<dbReference type="Gene3D" id="1.10.510.10">
    <property type="entry name" value="Transferase(Phosphotransferase) domain 1"/>
    <property type="match status" value="1"/>
</dbReference>
<reference evidence="3" key="1">
    <citation type="submission" date="2023-10" db="EMBL/GenBank/DDBJ databases">
        <title>Genome assembly of Pristionchus species.</title>
        <authorList>
            <person name="Yoshida K."/>
            <person name="Sommer R.J."/>
        </authorList>
    </citation>
    <scope>NUCLEOTIDE SEQUENCE</scope>
    <source>
        <strain evidence="3">RS0144</strain>
    </source>
</reference>
<evidence type="ECO:0000256" key="1">
    <source>
        <dbReference type="PROSITE-ProRule" id="PRU10141"/>
    </source>
</evidence>
<name>A0AAV5SJY8_9BILA</name>
<dbReference type="Proteomes" id="UP001432027">
    <property type="component" value="Unassembled WGS sequence"/>
</dbReference>
<dbReference type="PROSITE" id="PS50011">
    <property type="entry name" value="PROTEIN_KINASE_DOM"/>
    <property type="match status" value="1"/>
</dbReference>
<dbReference type="PANTHER" id="PTHR11909">
    <property type="entry name" value="CASEIN KINASE-RELATED"/>
    <property type="match status" value="1"/>
</dbReference>
<organism evidence="3 5">
    <name type="scientific">Pristionchus entomophagus</name>
    <dbReference type="NCBI Taxonomy" id="358040"/>
    <lineage>
        <taxon>Eukaryota</taxon>
        <taxon>Metazoa</taxon>
        <taxon>Ecdysozoa</taxon>
        <taxon>Nematoda</taxon>
        <taxon>Chromadorea</taxon>
        <taxon>Rhabditida</taxon>
        <taxon>Rhabditina</taxon>
        <taxon>Diplogasteromorpha</taxon>
        <taxon>Diplogasteroidea</taxon>
        <taxon>Neodiplogasteridae</taxon>
        <taxon>Pristionchus</taxon>
    </lineage>
</organism>
<feature type="binding site" evidence="1">
    <location>
        <position position="53"/>
    </location>
    <ligand>
        <name>ATP</name>
        <dbReference type="ChEBI" id="CHEBI:30616"/>
    </ligand>
</feature>
<dbReference type="GO" id="GO:0005524">
    <property type="term" value="F:ATP binding"/>
    <property type="evidence" value="ECO:0007669"/>
    <property type="project" value="UniProtKB-UniRule"/>
</dbReference>
<dbReference type="SMART" id="SM00220">
    <property type="entry name" value="S_TKc"/>
    <property type="match status" value="1"/>
</dbReference>
<keyword evidence="1" id="KW-0547">Nucleotide-binding</keyword>
<dbReference type="GO" id="GO:0004672">
    <property type="term" value="F:protein kinase activity"/>
    <property type="evidence" value="ECO:0007669"/>
    <property type="project" value="InterPro"/>
</dbReference>
<accession>A0AAV5SJY8</accession>
<dbReference type="PROSITE" id="PS00107">
    <property type="entry name" value="PROTEIN_KINASE_ATP"/>
    <property type="match status" value="1"/>
</dbReference>
<dbReference type="AlphaFoldDB" id="A0AAV5SJY8"/>
<evidence type="ECO:0000259" key="2">
    <source>
        <dbReference type="PROSITE" id="PS50011"/>
    </source>
</evidence>